<dbReference type="HAMAP" id="MF_00137">
    <property type="entry name" value="SAICAR_synth"/>
    <property type="match status" value="1"/>
</dbReference>
<comment type="pathway">
    <text evidence="1">Purine metabolism; IMP biosynthesis via de novo pathway; 5-amino-1-(5-phospho-D-ribosyl)imidazole-4-carboxamide from 5-amino-1-(5-phospho-D-ribosyl)imidazole-4-carboxylate: step 1/2.</text>
</comment>
<evidence type="ECO:0000313" key="12">
    <source>
        <dbReference type="Proteomes" id="UP000186594"/>
    </source>
</evidence>
<evidence type="ECO:0000256" key="8">
    <source>
        <dbReference type="ARBA" id="ARBA00022840"/>
    </source>
</evidence>
<dbReference type="OMA" id="CEPFKVE"/>
<dbReference type="STRING" id="1198029.A0A1U7LU71"/>
<dbReference type="GO" id="GO:0006189">
    <property type="term" value="P:'de novo' IMP biosynthetic process"/>
    <property type="evidence" value="ECO:0007669"/>
    <property type="project" value="UniProtKB-UniPathway"/>
</dbReference>
<comment type="similarity">
    <text evidence="2">Belongs to the SAICAR synthetase family.</text>
</comment>
<proteinExistence type="inferred from homology"/>
<dbReference type="PROSITE" id="PS01057">
    <property type="entry name" value="SAICAR_SYNTHETASE_1"/>
    <property type="match status" value="1"/>
</dbReference>
<dbReference type="InterPro" id="IPR028923">
    <property type="entry name" value="SAICAR_synt/ADE2_N"/>
</dbReference>
<dbReference type="Gene3D" id="3.30.200.20">
    <property type="entry name" value="Phosphorylase Kinase, domain 1"/>
    <property type="match status" value="1"/>
</dbReference>
<protein>
    <recommendedName>
        <fullName evidence="4">Phosphoribosylaminoimidazole-succinocarboxamide synthase</fullName>
        <ecNumber evidence="3">6.3.2.6</ecNumber>
    </recommendedName>
    <alternativeName>
        <fullName evidence="9">SAICAR synthetase</fullName>
    </alternativeName>
</protein>
<gene>
    <name evidence="11" type="ORF">NEOLI_003583</name>
</gene>
<dbReference type="SUPFAM" id="SSF56104">
    <property type="entry name" value="SAICAR synthase-like"/>
    <property type="match status" value="1"/>
</dbReference>
<organism evidence="11 12">
    <name type="scientific">Neolecta irregularis (strain DAH-3)</name>
    <dbReference type="NCBI Taxonomy" id="1198029"/>
    <lineage>
        <taxon>Eukaryota</taxon>
        <taxon>Fungi</taxon>
        <taxon>Dikarya</taxon>
        <taxon>Ascomycota</taxon>
        <taxon>Taphrinomycotina</taxon>
        <taxon>Neolectales</taxon>
        <taxon>Neolectaceae</taxon>
        <taxon>Neolecta</taxon>
    </lineage>
</organism>
<evidence type="ECO:0000256" key="7">
    <source>
        <dbReference type="ARBA" id="ARBA00022755"/>
    </source>
</evidence>
<evidence type="ECO:0000313" key="11">
    <source>
        <dbReference type="EMBL" id="OLL26194.1"/>
    </source>
</evidence>
<evidence type="ECO:0000256" key="1">
    <source>
        <dbReference type="ARBA" id="ARBA00004672"/>
    </source>
</evidence>
<dbReference type="FunFam" id="3.30.470.20:FF:000015">
    <property type="entry name" value="Phosphoribosylaminoimidazole-succinocarboxamide synthase"/>
    <property type="match status" value="1"/>
</dbReference>
<keyword evidence="7" id="KW-0658">Purine biosynthesis</keyword>
<accession>A0A1U7LU71</accession>
<dbReference type="GO" id="GO:0004639">
    <property type="term" value="F:phosphoribosylaminoimidazolesuccinocarboxamide synthase activity"/>
    <property type="evidence" value="ECO:0007669"/>
    <property type="project" value="UniProtKB-EC"/>
</dbReference>
<dbReference type="GO" id="GO:0005524">
    <property type="term" value="F:ATP binding"/>
    <property type="evidence" value="ECO:0007669"/>
    <property type="project" value="UniProtKB-KW"/>
</dbReference>
<dbReference type="PANTHER" id="PTHR43700">
    <property type="entry name" value="PHOSPHORIBOSYLAMINOIMIDAZOLE-SUCCINOCARBOXAMIDE SYNTHASE"/>
    <property type="match status" value="1"/>
</dbReference>
<evidence type="ECO:0000256" key="9">
    <source>
        <dbReference type="ARBA" id="ARBA00030409"/>
    </source>
</evidence>
<dbReference type="NCBIfam" id="NF010568">
    <property type="entry name" value="PRK13961.1"/>
    <property type="match status" value="1"/>
</dbReference>
<comment type="caution">
    <text evidence="11">The sequence shown here is derived from an EMBL/GenBank/DDBJ whole genome shotgun (WGS) entry which is preliminary data.</text>
</comment>
<reference evidence="11 12" key="1">
    <citation type="submission" date="2016-04" db="EMBL/GenBank/DDBJ databases">
        <title>Evolutionary innovation and constraint leading to complex multicellularity in the Ascomycota.</title>
        <authorList>
            <person name="Cisse O."/>
            <person name="Nguyen A."/>
            <person name="Hewitt D.A."/>
            <person name="Jedd G."/>
            <person name="Stajich J.E."/>
        </authorList>
    </citation>
    <scope>NUCLEOTIDE SEQUENCE [LARGE SCALE GENOMIC DNA]</scope>
    <source>
        <strain evidence="11 12">DAH-3</strain>
    </source>
</reference>
<evidence type="ECO:0000256" key="6">
    <source>
        <dbReference type="ARBA" id="ARBA00022741"/>
    </source>
</evidence>
<sequence length="308" mass="35122">MSLTVSSIPAYPLLARGKVRDIYKVDDDTLLLVATDRISAYDIVMRNGIPEKGKILSCLSEFWLSYLKDICPNHYITCNIEQMPAPLNEYTDQLSGRSMLVKQFKVLPIEAIVRGYITGSAWKEYQKTGTVHGIKMPGNMQECQALEQPIYTPSTKAEHGQHDVNINPDQVISIIGEKYARQVETLSTELYIKARNYAMTRGIIIADTKFEFGVDEQDNIVLIDEVLTPGTYFAIAPADHADSSRFWEKDEYKVGMSQESYDKQFLRDWLTKNGLEGKENVILPDEIIQKTRAKYVKAYERLTGQPWF</sequence>
<evidence type="ECO:0000256" key="4">
    <source>
        <dbReference type="ARBA" id="ARBA00016460"/>
    </source>
</evidence>
<evidence type="ECO:0000256" key="3">
    <source>
        <dbReference type="ARBA" id="ARBA00012217"/>
    </source>
</evidence>
<name>A0A1U7LU71_NEOID</name>
<evidence type="ECO:0000256" key="2">
    <source>
        <dbReference type="ARBA" id="ARBA00010190"/>
    </source>
</evidence>
<dbReference type="InterPro" id="IPR018236">
    <property type="entry name" value="SAICAR_synthetase_CS"/>
</dbReference>
<dbReference type="CDD" id="cd01414">
    <property type="entry name" value="SAICAR_synt_Sc"/>
    <property type="match status" value="1"/>
</dbReference>
<dbReference type="UniPathway" id="UPA00074">
    <property type="reaction ID" value="UER00131"/>
</dbReference>
<dbReference type="PANTHER" id="PTHR43700:SF1">
    <property type="entry name" value="PHOSPHORIBOSYLAMINOIMIDAZOLE-SUCCINOCARBOXAMIDE SYNTHASE"/>
    <property type="match status" value="1"/>
</dbReference>
<dbReference type="NCBIfam" id="TIGR00081">
    <property type="entry name" value="purC"/>
    <property type="match status" value="1"/>
</dbReference>
<evidence type="ECO:0000259" key="10">
    <source>
        <dbReference type="Pfam" id="PF01259"/>
    </source>
</evidence>
<dbReference type="PROSITE" id="PS01058">
    <property type="entry name" value="SAICAR_SYNTHETASE_2"/>
    <property type="match status" value="1"/>
</dbReference>
<evidence type="ECO:0000256" key="5">
    <source>
        <dbReference type="ARBA" id="ARBA00022598"/>
    </source>
</evidence>
<keyword evidence="5" id="KW-0436">Ligase</keyword>
<feature type="domain" description="SAICAR synthetase/ADE2 N-terminal" evidence="10">
    <location>
        <begin position="14"/>
        <end position="280"/>
    </location>
</feature>
<dbReference type="EC" id="6.3.2.6" evidence="3"/>
<dbReference type="OrthoDB" id="9991235at2759"/>
<dbReference type="Proteomes" id="UP000186594">
    <property type="component" value="Unassembled WGS sequence"/>
</dbReference>
<dbReference type="Gene3D" id="3.30.470.20">
    <property type="entry name" value="ATP-grasp fold, B domain"/>
    <property type="match status" value="1"/>
</dbReference>
<dbReference type="Pfam" id="PF01259">
    <property type="entry name" value="SAICAR_synt"/>
    <property type="match status" value="1"/>
</dbReference>
<keyword evidence="12" id="KW-1185">Reference proteome</keyword>
<keyword evidence="6" id="KW-0547">Nucleotide-binding</keyword>
<dbReference type="AlphaFoldDB" id="A0A1U7LU71"/>
<dbReference type="InterPro" id="IPR001636">
    <property type="entry name" value="SAICAR_synth"/>
</dbReference>
<dbReference type="GO" id="GO:0005737">
    <property type="term" value="C:cytoplasm"/>
    <property type="evidence" value="ECO:0007669"/>
    <property type="project" value="TreeGrafter"/>
</dbReference>
<dbReference type="GO" id="GO:0046084">
    <property type="term" value="P:adenine biosynthetic process"/>
    <property type="evidence" value="ECO:0007669"/>
    <property type="project" value="EnsemblFungi"/>
</dbReference>
<keyword evidence="8" id="KW-0067">ATP-binding</keyword>
<dbReference type="EMBL" id="LXFE01000224">
    <property type="protein sequence ID" value="OLL26194.1"/>
    <property type="molecule type" value="Genomic_DNA"/>
</dbReference>